<keyword evidence="2" id="KW-1185">Reference proteome</keyword>
<protein>
    <submittedName>
        <fullName evidence="1">Uncharacterized protein</fullName>
    </submittedName>
</protein>
<dbReference type="AlphaFoldDB" id="A0AAE1PTW1"/>
<name>A0AAE1PTW1_9EUCA</name>
<accession>A0AAE1PTW1</accession>
<evidence type="ECO:0000313" key="2">
    <source>
        <dbReference type="Proteomes" id="UP001292094"/>
    </source>
</evidence>
<organism evidence="1 2">
    <name type="scientific">Petrolisthes manimaculis</name>
    <dbReference type="NCBI Taxonomy" id="1843537"/>
    <lineage>
        <taxon>Eukaryota</taxon>
        <taxon>Metazoa</taxon>
        <taxon>Ecdysozoa</taxon>
        <taxon>Arthropoda</taxon>
        <taxon>Crustacea</taxon>
        <taxon>Multicrustacea</taxon>
        <taxon>Malacostraca</taxon>
        <taxon>Eumalacostraca</taxon>
        <taxon>Eucarida</taxon>
        <taxon>Decapoda</taxon>
        <taxon>Pleocyemata</taxon>
        <taxon>Anomura</taxon>
        <taxon>Galatheoidea</taxon>
        <taxon>Porcellanidae</taxon>
        <taxon>Petrolisthes</taxon>
    </lineage>
</organism>
<gene>
    <name evidence="1" type="ORF">Pmani_014284</name>
</gene>
<dbReference type="Proteomes" id="UP001292094">
    <property type="component" value="Unassembled WGS sequence"/>
</dbReference>
<reference evidence="1" key="1">
    <citation type="submission" date="2023-11" db="EMBL/GenBank/DDBJ databases">
        <title>Genome assemblies of two species of porcelain crab, Petrolisthes cinctipes and Petrolisthes manimaculis (Anomura: Porcellanidae).</title>
        <authorList>
            <person name="Angst P."/>
        </authorList>
    </citation>
    <scope>NUCLEOTIDE SEQUENCE</scope>
    <source>
        <strain evidence="1">PB745_02</strain>
        <tissue evidence="1">Gill</tissue>
    </source>
</reference>
<comment type="caution">
    <text evidence="1">The sequence shown here is derived from an EMBL/GenBank/DDBJ whole genome shotgun (WGS) entry which is preliminary data.</text>
</comment>
<evidence type="ECO:0000313" key="1">
    <source>
        <dbReference type="EMBL" id="KAK4314428.1"/>
    </source>
</evidence>
<dbReference type="EMBL" id="JAWZYT010001223">
    <property type="protein sequence ID" value="KAK4314428.1"/>
    <property type="molecule type" value="Genomic_DNA"/>
</dbReference>
<sequence length="108" mass="11233">MWNGNPRGVLRLSLAPRPAFRISSVPESGRSPPSYTSCLSLPLSPCPDSVCLCLLALPWSASTCLLLLPWSASVSLSCLGLPLSPPPALVCLCLLGLPLSAPSSFSSL</sequence>
<proteinExistence type="predicted"/>